<dbReference type="Proteomes" id="UP000000304">
    <property type="component" value="Chromosome 3L"/>
</dbReference>
<protein>
    <submittedName>
        <fullName evidence="2">GD13678</fullName>
    </submittedName>
</protein>
<name>B4QNH0_DROSI</name>
<accession>B4QNH0</accession>
<keyword evidence="3" id="KW-1185">Reference proteome</keyword>
<evidence type="ECO:0000256" key="1">
    <source>
        <dbReference type="SAM" id="MobiDB-lite"/>
    </source>
</evidence>
<evidence type="ECO:0000313" key="2">
    <source>
        <dbReference type="EMBL" id="EDX08933.1"/>
    </source>
</evidence>
<dbReference type="EMBL" id="CM000363">
    <property type="protein sequence ID" value="EDX08933.1"/>
    <property type="molecule type" value="Genomic_DNA"/>
</dbReference>
<evidence type="ECO:0000313" key="3">
    <source>
        <dbReference type="Proteomes" id="UP000000304"/>
    </source>
</evidence>
<sequence>MASWRVDYAHSQSGADHAAAHGAPINVPLPPSCAPKIPNGIKVTGISSNRWEWEQLPPKRP</sequence>
<reference evidence="2 3" key="1">
    <citation type="journal article" date="2007" name="Nature">
        <title>Evolution of genes and genomes on the Drosophila phylogeny.</title>
        <authorList>
            <consortium name="Drosophila 12 Genomes Consortium"/>
            <person name="Clark A.G."/>
            <person name="Eisen M.B."/>
            <person name="Smith D.R."/>
            <person name="Bergman C.M."/>
            <person name="Oliver B."/>
            <person name="Markow T.A."/>
            <person name="Kaufman T.C."/>
            <person name="Kellis M."/>
            <person name="Gelbart W."/>
            <person name="Iyer V.N."/>
            <person name="Pollard D.A."/>
            <person name="Sackton T.B."/>
            <person name="Larracuente A.M."/>
            <person name="Singh N.D."/>
            <person name="Abad J.P."/>
            <person name="Abt D.N."/>
            <person name="Adryan B."/>
            <person name="Aguade M."/>
            <person name="Akashi H."/>
            <person name="Anderson W.W."/>
            <person name="Aquadro C.F."/>
            <person name="Ardell D.H."/>
            <person name="Arguello R."/>
            <person name="Artieri C.G."/>
            <person name="Barbash D.A."/>
            <person name="Barker D."/>
            <person name="Barsanti P."/>
            <person name="Batterham P."/>
            <person name="Batzoglou S."/>
            <person name="Begun D."/>
            <person name="Bhutkar A."/>
            <person name="Blanco E."/>
            <person name="Bosak S.A."/>
            <person name="Bradley R.K."/>
            <person name="Brand A.D."/>
            <person name="Brent M.R."/>
            <person name="Brooks A.N."/>
            <person name="Brown R.H."/>
            <person name="Butlin R.K."/>
            <person name="Caggese C."/>
            <person name="Calvi B.R."/>
            <person name="Bernardo de Carvalho A."/>
            <person name="Caspi A."/>
            <person name="Castrezana S."/>
            <person name="Celniker S.E."/>
            <person name="Chang J.L."/>
            <person name="Chapple C."/>
            <person name="Chatterji S."/>
            <person name="Chinwalla A."/>
            <person name="Civetta A."/>
            <person name="Clifton S.W."/>
            <person name="Comeron J.M."/>
            <person name="Costello J.C."/>
            <person name="Coyne J.A."/>
            <person name="Daub J."/>
            <person name="David R.G."/>
            <person name="Delcher A.L."/>
            <person name="Delehaunty K."/>
            <person name="Do C.B."/>
            <person name="Ebling H."/>
            <person name="Edwards K."/>
            <person name="Eickbush T."/>
            <person name="Evans J.D."/>
            <person name="Filipski A."/>
            <person name="Findeiss S."/>
            <person name="Freyhult E."/>
            <person name="Fulton L."/>
            <person name="Fulton R."/>
            <person name="Garcia A.C."/>
            <person name="Gardiner A."/>
            <person name="Garfield D.A."/>
            <person name="Garvin B.E."/>
            <person name="Gibson G."/>
            <person name="Gilbert D."/>
            <person name="Gnerre S."/>
            <person name="Godfrey J."/>
            <person name="Good R."/>
            <person name="Gotea V."/>
            <person name="Gravely B."/>
            <person name="Greenberg A.J."/>
            <person name="Griffiths-Jones S."/>
            <person name="Gross S."/>
            <person name="Guigo R."/>
            <person name="Gustafson E.A."/>
            <person name="Haerty W."/>
            <person name="Hahn M.W."/>
            <person name="Halligan D.L."/>
            <person name="Halpern A.L."/>
            <person name="Halter G.M."/>
            <person name="Han M.V."/>
            <person name="Heger A."/>
            <person name="Hillier L."/>
            <person name="Hinrichs A.S."/>
            <person name="Holmes I."/>
            <person name="Hoskins R.A."/>
            <person name="Hubisz M.J."/>
            <person name="Hultmark D."/>
            <person name="Huntley M.A."/>
            <person name="Jaffe D.B."/>
            <person name="Jagadeeshan S."/>
            <person name="Jeck W.R."/>
            <person name="Johnson J."/>
            <person name="Jones C.D."/>
            <person name="Jordan W.C."/>
            <person name="Karpen G.H."/>
            <person name="Kataoka E."/>
            <person name="Keightley P.D."/>
            <person name="Kheradpour P."/>
            <person name="Kirkness E.F."/>
            <person name="Koerich L.B."/>
            <person name="Kristiansen K."/>
            <person name="Kudrna D."/>
            <person name="Kulathinal R.J."/>
            <person name="Kumar S."/>
            <person name="Kwok R."/>
            <person name="Lander E."/>
            <person name="Langley C.H."/>
            <person name="Lapoint R."/>
            <person name="Lazzaro B.P."/>
            <person name="Lee S.J."/>
            <person name="Levesque L."/>
            <person name="Li R."/>
            <person name="Lin C.F."/>
            <person name="Lin M.F."/>
            <person name="Lindblad-Toh K."/>
            <person name="Llopart A."/>
            <person name="Long M."/>
            <person name="Low L."/>
            <person name="Lozovsky E."/>
            <person name="Lu J."/>
            <person name="Luo M."/>
            <person name="Machado C.A."/>
            <person name="Makalowski W."/>
            <person name="Marzo M."/>
            <person name="Matsuda M."/>
            <person name="Matzkin L."/>
            <person name="McAllister B."/>
            <person name="McBride C.S."/>
            <person name="McKernan B."/>
            <person name="McKernan K."/>
            <person name="Mendez-Lago M."/>
            <person name="Minx P."/>
            <person name="Mollenhauer M.U."/>
            <person name="Montooth K."/>
            <person name="Mount S.M."/>
            <person name="Mu X."/>
            <person name="Myers E."/>
            <person name="Negre B."/>
            <person name="Newfeld S."/>
            <person name="Nielsen R."/>
            <person name="Noor M.A."/>
            <person name="O'Grady P."/>
            <person name="Pachter L."/>
            <person name="Papaceit M."/>
            <person name="Parisi M.J."/>
            <person name="Parisi M."/>
            <person name="Parts L."/>
            <person name="Pedersen J.S."/>
            <person name="Pesole G."/>
            <person name="Phillippy A.M."/>
            <person name="Ponting C.P."/>
            <person name="Pop M."/>
            <person name="Porcelli D."/>
            <person name="Powell J.R."/>
            <person name="Prohaska S."/>
            <person name="Pruitt K."/>
            <person name="Puig M."/>
            <person name="Quesneville H."/>
            <person name="Ram K.R."/>
            <person name="Rand D."/>
            <person name="Rasmussen M.D."/>
            <person name="Reed L.K."/>
            <person name="Reenan R."/>
            <person name="Reily A."/>
            <person name="Remington K.A."/>
            <person name="Rieger T.T."/>
            <person name="Ritchie M.G."/>
            <person name="Robin C."/>
            <person name="Rogers Y.H."/>
            <person name="Rohde C."/>
            <person name="Rozas J."/>
            <person name="Rubenfield M.J."/>
            <person name="Ruiz A."/>
            <person name="Russo S."/>
            <person name="Salzberg S.L."/>
            <person name="Sanchez-Gracia A."/>
            <person name="Saranga D.J."/>
            <person name="Sato H."/>
            <person name="Schaeffer S.W."/>
            <person name="Schatz M.C."/>
            <person name="Schlenke T."/>
            <person name="Schwartz R."/>
            <person name="Segarra C."/>
            <person name="Singh R.S."/>
            <person name="Sirot L."/>
            <person name="Sirota M."/>
            <person name="Sisneros N.B."/>
            <person name="Smith C.D."/>
            <person name="Smith T.F."/>
            <person name="Spieth J."/>
            <person name="Stage D.E."/>
            <person name="Stark A."/>
            <person name="Stephan W."/>
            <person name="Strausberg R.L."/>
            <person name="Strempel S."/>
            <person name="Sturgill D."/>
            <person name="Sutton G."/>
            <person name="Sutton G.G."/>
            <person name="Tao W."/>
            <person name="Teichmann S."/>
            <person name="Tobari Y.N."/>
            <person name="Tomimura Y."/>
            <person name="Tsolas J.M."/>
            <person name="Valente V.L."/>
            <person name="Venter E."/>
            <person name="Venter J.C."/>
            <person name="Vicario S."/>
            <person name="Vieira F.G."/>
            <person name="Vilella A.J."/>
            <person name="Villasante A."/>
            <person name="Walenz B."/>
            <person name="Wang J."/>
            <person name="Wasserman M."/>
            <person name="Watts T."/>
            <person name="Wilson D."/>
            <person name="Wilson R.K."/>
            <person name="Wing R.A."/>
            <person name="Wolfner M.F."/>
            <person name="Wong A."/>
            <person name="Wong G.K."/>
            <person name="Wu C.I."/>
            <person name="Wu G."/>
            <person name="Yamamoto D."/>
            <person name="Yang H.P."/>
            <person name="Yang S.P."/>
            <person name="Yorke J.A."/>
            <person name="Yoshida K."/>
            <person name="Zdobnov E."/>
            <person name="Zhang P."/>
            <person name="Zhang Y."/>
            <person name="Zimin A.V."/>
            <person name="Baldwin J."/>
            <person name="Abdouelleil A."/>
            <person name="Abdulkadir J."/>
            <person name="Abebe A."/>
            <person name="Abera B."/>
            <person name="Abreu J."/>
            <person name="Acer S.C."/>
            <person name="Aftuck L."/>
            <person name="Alexander A."/>
            <person name="An P."/>
            <person name="Anderson E."/>
            <person name="Anderson S."/>
            <person name="Arachi H."/>
            <person name="Azer M."/>
            <person name="Bachantsang P."/>
            <person name="Barry A."/>
            <person name="Bayul T."/>
            <person name="Berlin A."/>
            <person name="Bessette D."/>
            <person name="Bloom T."/>
            <person name="Blye J."/>
            <person name="Boguslavskiy L."/>
            <person name="Bonnet C."/>
            <person name="Boukhgalter B."/>
            <person name="Bourzgui I."/>
            <person name="Brown A."/>
            <person name="Cahill P."/>
            <person name="Channer S."/>
            <person name="Cheshatsang Y."/>
            <person name="Chuda L."/>
            <person name="Citroen M."/>
            <person name="Collymore A."/>
            <person name="Cooke P."/>
            <person name="Costello M."/>
            <person name="D'Aco K."/>
            <person name="Daza R."/>
            <person name="De Haan G."/>
            <person name="DeGray S."/>
            <person name="DeMaso C."/>
            <person name="Dhargay N."/>
            <person name="Dooley K."/>
            <person name="Dooley E."/>
            <person name="Doricent M."/>
            <person name="Dorje P."/>
            <person name="Dorjee K."/>
            <person name="Dupes A."/>
            <person name="Elong R."/>
            <person name="Falk J."/>
            <person name="Farina A."/>
            <person name="Faro S."/>
            <person name="Ferguson D."/>
            <person name="Fisher S."/>
            <person name="Foley C.D."/>
            <person name="Franke A."/>
            <person name="Friedrich D."/>
            <person name="Gadbois L."/>
            <person name="Gearin G."/>
            <person name="Gearin C.R."/>
            <person name="Giannoukos G."/>
            <person name="Goode T."/>
            <person name="Graham J."/>
            <person name="Grandbois E."/>
            <person name="Grewal S."/>
            <person name="Gyaltsen K."/>
            <person name="Hafez N."/>
            <person name="Hagos B."/>
            <person name="Hall J."/>
            <person name="Henson C."/>
            <person name="Hollinger A."/>
            <person name="Honan T."/>
            <person name="Huard M.D."/>
            <person name="Hughes L."/>
            <person name="Hurhula B."/>
            <person name="Husby M.E."/>
            <person name="Kamat A."/>
            <person name="Kanga B."/>
            <person name="Kashin S."/>
            <person name="Khazanovich D."/>
            <person name="Kisner P."/>
            <person name="Lance K."/>
            <person name="Lara M."/>
            <person name="Lee W."/>
            <person name="Lennon N."/>
            <person name="Letendre F."/>
            <person name="LeVine R."/>
            <person name="Lipovsky A."/>
            <person name="Liu X."/>
            <person name="Liu J."/>
            <person name="Liu S."/>
            <person name="Lokyitsang T."/>
            <person name="Lokyitsang Y."/>
            <person name="Lubonja R."/>
            <person name="Lui A."/>
            <person name="MacDonald P."/>
            <person name="Magnisalis V."/>
            <person name="Maru K."/>
            <person name="Matthews C."/>
            <person name="McCusker W."/>
            <person name="McDonough S."/>
            <person name="Mehta T."/>
            <person name="Meldrim J."/>
            <person name="Meneus L."/>
            <person name="Mihai O."/>
            <person name="Mihalev A."/>
            <person name="Mihova T."/>
            <person name="Mittelman R."/>
            <person name="Mlenga V."/>
            <person name="Montmayeur A."/>
            <person name="Mulrain L."/>
            <person name="Navidi A."/>
            <person name="Naylor J."/>
            <person name="Negash T."/>
            <person name="Nguyen T."/>
            <person name="Nguyen N."/>
            <person name="Nicol R."/>
            <person name="Norbu C."/>
            <person name="Norbu N."/>
            <person name="Novod N."/>
            <person name="O'Neill B."/>
            <person name="Osman S."/>
            <person name="Markiewicz E."/>
            <person name="Oyono O.L."/>
            <person name="Patti C."/>
            <person name="Phunkhang P."/>
            <person name="Pierre F."/>
            <person name="Priest M."/>
            <person name="Raghuraman S."/>
            <person name="Rege F."/>
            <person name="Reyes R."/>
            <person name="Rise C."/>
            <person name="Rogov P."/>
            <person name="Ross K."/>
            <person name="Ryan E."/>
            <person name="Settipalli S."/>
            <person name="Shea T."/>
            <person name="Sherpa N."/>
            <person name="Shi L."/>
            <person name="Shih D."/>
            <person name="Sparrow T."/>
            <person name="Spaulding J."/>
            <person name="Stalker J."/>
            <person name="Stange-Thomann N."/>
            <person name="Stavropoulos S."/>
            <person name="Stone C."/>
            <person name="Strader C."/>
            <person name="Tesfaye S."/>
            <person name="Thomson T."/>
            <person name="Thoulutsang Y."/>
            <person name="Thoulutsang D."/>
            <person name="Topham K."/>
            <person name="Topping I."/>
            <person name="Tsamla T."/>
            <person name="Vassiliev H."/>
            <person name="Vo A."/>
            <person name="Wangchuk T."/>
            <person name="Wangdi T."/>
            <person name="Weiand M."/>
            <person name="Wilkinson J."/>
            <person name="Wilson A."/>
            <person name="Yadav S."/>
            <person name="Young G."/>
            <person name="Yu Q."/>
            <person name="Zembek L."/>
            <person name="Zhong D."/>
            <person name="Zimmer A."/>
            <person name="Zwirko Z."/>
            <person name="Jaffe D.B."/>
            <person name="Alvarez P."/>
            <person name="Brockman W."/>
            <person name="Butler J."/>
            <person name="Chin C."/>
            <person name="Gnerre S."/>
            <person name="Grabherr M."/>
            <person name="Kleber M."/>
            <person name="Mauceli E."/>
            <person name="MacCallum I."/>
        </authorList>
    </citation>
    <scope>NUCLEOTIDE SEQUENCE [LARGE SCALE GENOMIC DNA]</scope>
    <source>
        <strain evidence="3">white501</strain>
    </source>
</reference>
<dbReference type="AlphaFoldDB" id="B4QNH0"/>
<feature type="region of interest" description="Disordered" evidence="1">
    <location>
        <begin position="1"/>
        <end position="25"/>
    </location>
</feature>
<gene>
    <name evidence="2" type="primary">Dsim\GD13678</name>
    <name evidence="2" type="ORF">Dsim_GD13678</name>
</gene>
<organism evidence="2 3">
    <name type="scientific">Drosophila simulans</name>
    <name type="common">Fruit fly</name>
    <dbReference type="NCBI Taxonomy" id="7240"/>
    <lineage>
        <taxon>Eukaryota</taxon>
        <taxon>Metazoa</taxon>
        <taxon>Ecdysozoa</taxon>
        <taxon>Arthropoda</taxon>
        <taxon>Hexapoda</taxon>
        <taxon>Insecta</taxon>
        <taxon>Pterygota</taxon>
        <taxon>Neoptera</taxon>
        <taxon>Endopterygota</taxon>
        <taxon>Diptera</taxon>
        <taxon>Brachycera</taxon>
        <taxon>Muscomorpha</taxon>
        <taxon>Ephydroidea</taxon>
        <taxon>Drosophilidae</taxon>
        <taxon>Drosophila</taxon>
        <taxon>Sophophora</taxon>
    </lineage>
</organism>
<proteinExistence type="predicted"/>
<dbReference type="HOGENOM" id="CLU_2925087_0_0_1"/>